<dbReference type="InterPro" id="IPR020846">
    <property type="entry name" value="MFS_dom"/>
</dbReference>
<name>A0ABY3Y1N9_9ACTN</name>
<organism evidence="8 9">
    <name type="scientific">Streptomyces tubbatahanensis</name>
    <dbReference type="NCBI Taxonomy" id="2923272"/>
    <lineage>
        <taxon>Bacteria</taxon>
        <taxon>Bacillati</taxon>
        <taxon>Actinomycetota</taxon>
        <taxon>Actinomycetes</taxon>
        <taxon>Kitasatosporales</taxon>
        <taxon>Streptomycetaceae</taxon>
        <taxon>Streptomyces</taxon>
    </lineage>
</organism>
<dbReference type="Proteomes" id="UP001202244">
    <property type="component" value="Chromosome"/>
</dbReference>
<feature type="transmembrane region" description="Helical" evidence="6">
    <location>
        <begin position="357"/>
        <end position="379"/>
    </location>
</feature>
<evidence type="ECO:0000259" key="7">
    <source>
        <dbReference type="PROSITE" id="PS50850"/>
    </source>
</evidence>
<feature type="transmembrane region" description="Helical" evidence="6">
    <location>
        <begin position="192"/>
        <end position="211"/>
    </location>
</feature>
<sequence length="465" mass="47056">MLLIVLFASFMDLLDVTIVTVAAPDIAGDLHAGEAQLQWMLAAYTLALGSGLVTGGRVGDDHGRRRVFLVSLACFAVASAACALAPTAGALIAVRSVQGLAGGFMVPQVFGIIRSSFAPRARAKAFGAYGAVQGLASVAGPLLGGVLVDADLWGLGWRTIFWINVPVAVVALVAGVRVLPESVGVGRSRLDVTGAFVAAVAVLLILVPLTQGRDWGWPWWGWALLAAGFALLGAFVAHERSLAARGGHPVLDPGLLSIRSFSAGLGASLLFFGALAPFFLVLSLYLQAGTGRSAWETGVVILPYAIGSMLTSGAGVALAGKAGRALLVTGALTLAASQALLFFLVRDGAAPGAWPLAAAMFVGGLGLGLGAPILVNVVLAGVPRRQAGAAGGVLSTVNQIGGAVGVASLGTVFFNALPSSPTSSENPHTVFGHALAEVMPWQIGASLLAAALMLALPKAAAVQRD</sequence>
<feature type="transmembrane region" description="Helical" evidence="6">
    <location>
        <begin position="160"/>
        <end position="180"/>
    </location>
</feature>
<feature type="transmembrane region" description="Helical" evidence="6">
    <location>
        <begin position="325"/>
        <end position="345"/>
    </location>
</feature>
<dbReference type="SUPFAM" id="SSF103473">
    <property type="entry name" value="MFS general substrate transporter"/>
    <property type="match status" value="2"/>
</dbReference>
<dbReference type="PANTHER" id="PTHR42718:SF39">
    <property type="entry name" value="ACTINORHODIN TRANSPORTER-RELATED"/>
    <property type="match status" value="1"/>
</dbReference>
<protein>
    <submittedName>
        <fullName evidence="8">MFS transporter</fullName>
    </submittedName>
</protein>
<feature type="domain" description="Major facilitator superfamily (MFS) profile" evidence="7">
    <location>
        <begin position="1"/>
        <end position="463"/>
    </location>
</feature>
<feature type="transmembrane region" description="Helical" evidence="6">
    <location>
        <begin position="217"/>
        <end position="237"/>
    </location>
</feature>
<dbReference type="PANTHER" id="PTHR42718">
    <property type="entry name" value="MAJOR FACILITATOR SUPERFAMILY MULTIDRUG TRANSPORTER MFSC"/>
    <property type="match status" value="1"/>
</dbReference>
<dbReference type="Pfam" id="PF07690">
    <property type="entry name" value="MFS_1"/>
    <property type="match status" value="1"/>
</dbReference>
<comment type="subcellular location">
    <subcellularLocation>
        <location evidence="1">Cell membrane</location>
        <topology evidence="1">Multi-pass membrane protein</topology>
    </subcellularLocation>
</comment>
<keyword evidence="9" id="KW-1185">Reference proteome</keyword>
<accession>A0ABY3Y1N9</accession>
<dbReference type="Gene3D" id="1.20.1250.20">
    <property type="entry name" value="MFS general substrate transporter like domains"/>
    <property type="match status" value="1"/>
</dbReference>
<dbReference type="PROSITE" id="PS50850">
    <property type="entry name" value="MFS"/>
    <property type="match status" value="1"/>
</dbReference>
<keyword evidence="4 6" id="KW-0472">Membrane</keyword>
<feature type="transmembrane region" description="Helical" evidence="6">
    <location>
        <begin position="92"/>
        <end position="113"/>
    </location>
</feature>
<dbReference type="Gene3D" id="1.20.1720.10">
    <property type="entry name" value="Multidrug resistance protein D"/>
    <property type="match status" value="1"/>
</dbReference>
<keyword evidence="3 6" id="KW-1133">Transmembrane helix</keyword>
<dbReference type="EMBL" id="CP093846">
    <property type="protein sequence ID" value="UNT00753.1"/>
    <property type="molecule type" value="Genomic_DNA"/>
</dbReference>
<evidence type="ECO:0000256" key="2">
    <source>
        <dbReference type="ARBA" id="ARBA00022692"/>
    </source>
</evidence>
<feature type="transmembrane region" description="Helical" evidence="6">
    <location>
        <begin position="258"/>
        <end position="286"/>
    </location>
</feature>
<feature type="transmembrane region" description="Helical" evidence="6">
    <location>
        <begin position="400"/>
        <end position="418"/>
    </location>
</feature>
<evidence type="ECO:0000256" key="1">
    <source>
        <dbReference type="ARBA" id="ARBA00004651"/>
    </source>
</evidence>
<evidence type="ECO:0000313" key="9">
    <source>
        <dbReference type="Proteomes" id="UP001202244"/>
    </source>
</evidence>
<keyword evidence="5" id="KW-0046">Antibiotic resistance</keyword>
<dbReference type="InterPro" id="IPR011701">
    <property type="entry name" value="MFS"/>
</dbReference>
<dbReference type="InterPro" id="IPR036259">
    <property type="entry name" value="MFS_trans_sf"/>
</dbReference>
<evidence type="ECO:0000256" key="3">
    <source>
        <dbReference type="ARBA" id="ARBA00022989"/>
    </source>
</evidence>
<reference evidence="8 9" key="1">
    <citation type="journal article" date="2023" name="Microbiol. Spectr.">
        <title>Synergy between Genome Mining, Metabolomics, and Bioinformatics Uncovers Antibacterial Chlorinated Carbazole Alkaloids and Their Biosynthetic Gene Cluster from Streptomyces tubbatahanensis sp. nov., a Novel Actinomycete Isolated from Sulu Sea, Philippines.</title>
        <authorList>
            <person name="Tenebro C.P."/>
            <person name="Trono D.J.V.L."/>
            <person name="Balida L.A.P."/>
            <person name="Bayog L.K.A."/>
            <person name="Bruna J.R."/>
            <person name="Sabido E.M."/>
            <person name="Caspe D.P.C."/>
            <person name="de Los Santos E.L.C."/>
            <person name="Saludes J.P."/>
            <person name="Dalisay D.S."/>
        </authorList>
    </citation>
    <scope>NUCLEOTIDE SEQUENCE [LARGE SCALE GENOMIC DNA]</scope>
    <source>
        <strain evidence="8 9">DSD3025</strain>
    </source>
</reference>
<evidence type="ECO:0000256" key="6">
    <source>
        <dbReference type="SAM" id="Phobius"/>
    </source>
</evidence>
<feature type="transmembrane region" description="Helical" evidence="6">
    <location>
        <begin position="438"/>
        <end position="456"/>
    </location>
</feature>
<evidence type="ECO:0000313" key="8">
    <source>
        <dbReference type="EMBL" id="UNT00753.1"/>
    </source>
</evidence>
<feature type="transmembrane region" description="Helical" evidence="6">
    <location>
        <begin position="298"/>
        <end position="318"/>
    </location>
</feature>
<gene>
    <name evidence="8" type="ORF">MMF93_32920</name>
</gene>
<feature type="transmembrane region" description="Helical" evidence="6">
    <location>
        <begin position="67"/>
        <end position="86"/>
    </location>
</feature>
<dbReference type="RefSeq" id="WP_242757022.1">
    <property type="nucleotide sequence ID" value="NZ_CP093846.1"/>
</dbReference>
<evidence type="ECO:0000256" key="4">
    <source>
        <dbReference type="ARBA" id="ARBA00023136"/>
    </source>
</evidence>
<feature type="transmembrane region" description="Helical" evidence="6">
    <location>
        <begin position="125"/>
        <end position="148"/>
    </location>
</feature>
<dbReference type="CDD" id="cd17321">
    <property type="entry name" value="MFS_MMR_MDR_like"/>
    <property type="match status" value="1"/>
</dbReference>
<evidence type="ECO:0000256" key="5">
    <source>
        <dbReference type="ARBA" id="ARBA00023251"/>
    </source>
</evidence>
<dbReference type="PRINTS" id="PR01036">
    <property type="entry name" value="TCRTETB"/>
</dbReference>
<keyword evidence="2 6" id="KW-0812">Transmembrane</keyword>
<feature type="transmembrane region" description="Helical" evidence="6">
    <location>
        <begin position="38"/>
        <end position="55"/>
    </location>
</feature>
<proteinExistence type="predicted"/>